<feature type="region of interest" description="Disordered" evidence="1">
    <location>
        <begin position="502"/>
        <end position="536"/>
    </location>
</feature>
<protein>
    <submittedName>
        <fullName evidence="2">Portal protein</fullName>
    </submittedName>
</protein>
<sequence length="573" mass="64273">MSAINFYSPSMRASSSDLAIAISPLGLVELSDEEFEMHGPRLNRYAEYWAWYLGHHWGVRKEFGDVQLTFNYIRAFSDYINNFCFSRGISFNVAREYEHITPALLKRIWQNDNNMKTVLWEMGQQGGISGDAFIKVAYEPTWTDDAGTVHEGRVRILPLNSAFCFPTWHPHDRDRLLEFKLKYRFWGTNTEGTRSVYTYTELIRSDIIREYVNDELIDERPNVLGEIPIVHIPNAPASGSPWGLSDVQDIISLNRQYNETATDIVDIVNYHAAPITVVIGAKPSQLEKGTNRVWSIGNKEVKVENLESNVDLQYSIEVLNMMKTAMHEMTGVPESALGQSQPISNTSGVALSIQFQPLMQKFELKQLQYGKGLKKINELALRTLFIFEPATTLYNPLTEGIQMQGQVDFVNPSDPLAYVTDIDWPSPLPVDKLIKLNEIQAMMAMNLESRRGALKDLGEQFPDEKLREIFDELTEDAKRDGALRMIQAQIDSAIQELTGLLPQPDGTMVPPPPPGTDAEGNPLPTSGGPNSVSLTGDVRQLDGIGAQQAMQDIVAQAYGTKLGTRQIPTDDDN</sequence>
<reference evidence="2 3" key="1">
    <citation type="submission" date="2016-09" db="EMBL/GenBank/DDBJ databases">
        <title>Complete Genome Sequence of Streptomyces 5a phage BRock.</title>
        <authorList>
            <person name="Crossman A."/>
            <person name="Baron S."/>
            <person name="Jamdagni P."/>
            <person name="Khatri P."/>
            <person name="Sharma D."/>
            <person name="Pandey M."/>
            <person name="Goyal S."/>
            <person name="Kumar S."/>
            <person name="Phogat A."/>
            <person name="Chawla G."/>
            <person name="Pasricha M."/>
            <person name="Gupta K."/>
            <person name="Bazzad D."/>
            <person name="Aggarwal V."/>
            <person name="Poughat A."/>
            <person name="Singh K."/>
            <person name="Rana P."/>
            <person name="Gautam R."/>
            <person name="Sharma V."/>
            <person name="Tyagi D."/>
            <person name="Shahi A."/>
            <person name="Jangra N."/>
            <person name="Malik M."/>
            <person name="Sidhu P.K."/>
            <person name="Malik S."/>
            <person name="Ghalyan Y."/>
            <person name="Sharma S.S."/>
            <person name="Malik A."/>
            <person name="Chuttani R."/>
            <person name="Bamal N."/>
            <person name="Bhadula D."/>
            <person name="Batra A."/>
            <person name="Temple L."/>
            <person name="Nehra K."/>
        </authorList>
    </citation>
    <scope>NUCLEOTIDE SEQUENCE [LARGE SCALE GENOMIC DNA]</scope>
</reference>
<proteinExistence type="predicted"/>
<feature type="compositionally biased region" description="Polar residues" evidence="1">
    <location>
        <begin position="523"/>
        <end position="534"/>
    </location>
</feature>
<dbReference type="InterPro" id="IPR021145">
    <property type="entry name" value="Portal_protein_SPP1_Gp6-like"/>
</dbReference>
<evidence type="ECO:0000256" key="1">
    <source>
        <dbReference type="SAM" id="MobiDB-lite"/>
    </source>
</evidence>
<organism evidence="2 3">
    <name type="scientific">Streptomyces phage BRock</name>
    <dbReference type="NCBI Taxonomy" id="1913591"/>
    <lineage>
        <taxon>Viruses</taxon>
        <taxon>Duplodnaviria</taxon>
        <taxon>Heunggongvirae</taxon>
        <taxon>Uroviricota</taxon>
        <taxon>Caudoviricetes</taxon>
        <taxon>Borockvirus</taxon>
        <taxon>Borockvirus brock</taxon>
    </lineage>
</organism>
<dbReference type="KEGG" id="vg:55601563"/>
<dbReference type="EMBL" id="KX925554">
    <property type="protein sequence ID" value="APC46411.1"/>
    <property type="molecule type" value="Genomic_DNA"/>
</dbReference>
<evidence type="ECO:0000313" key="2">
    <source>
        <dbReference type="EMBL" id="APC46411.1"/>
    </source>
</evidence>
<accession>A0A1J0GW65</accession>
<keyword evidence="3" id="KW-1185">Reference proteome</keyword>
<evidence type="ECO:0000313" key="3">
    <source>
        <dbReference type="Proteomes" id="UP000224898"/>
    </source>
</evidence>
<name>A0A1J0GW65_9CAUD</name>
<dbReference type="Proteomes" id="UP000224898">
    <property type="component" value="Segment"/>
</dbReference>
<dbReference type="RefSeq" id="YP_009831874.1">
    <property type="nucleotide sequence ID" value="NC_048650.1"/>
</dbReference>
<dbReference type="GeneID" id="55601563"/>
<dbReference type="Pfam" id="PF05133">
    <property type="entry name" value="SPP1_portal"/>
    <property type="match status" value="1"/>
</dbReference>